<protein>
    <recommendedName>
        <fullName evidence="1">MMS19 nucleotide excision repair protein</fullName>
    </recommendedName>
</protein>
<sequence length="1163" mass="126299">MADFDQLALKFVLEDDHPTRDALAAEAAEVIKSAPRASNPIRKWVESVRPWILGDDGEAGSGDRIARARALDFLSTTLHLLDKGFLRLDQIKVLIAYFSSMFTIDHRSGILPSAKALSILASMEFFPVDSAPGMLHSVCAMGDEFRNQIPVTRLAVYELFTTCVTNPAIASELRSKQGPDLVFIKEMIAMCGSERDPKNILKWFGLLAIFLREFHPSTELSLEIFNTFSAYFPISLRASQHPSGITANDLKFALRDCFVANPTMAPHAFPFLLSKIEQGTGVTANVKASAFSQALSLDIILTLEAGIKTYDPCTTTIVPFADRIWSALKYEVRNGDVDDTIDATLDLFTTLTKRLEGDDLQTFALSVLRECTDDLSSSTYSAGAGKLLVALMRAKFPAFAPLAAPVVNHIRDALRHSKSPEHTSALLTLLNSVLAIRLLYLQKSEGLSDEEQLAFRAVDPTFVTLYESTLKKMFVERSAINRNAVQSLGLLASQPCAVEKGTLLLSHSTCQDITAELTNMIVQPSDIAPSVLQDAVEALQKIVSTLPEAFDQVLKSSLTTGKSSDDIDAFVILMSQVALIGCSALPKAGSTHSNFLLLTTSLLNALDGGIVKAQESAGFSHLTWSVYLTGLQAALMNFSDIYHAQWPLTPSLGLPDGATKDSWVSYIHKRFPSLPAYEGTTITSTKNNAPIDATDKPSDITDTDILLIGLYAVRGIFQRVLSVSDFQVNLTAPFNDGSDSSRRFIFFLGQLSTYVISQLTEKQQQLLSLQEEVFALFHSDVIKKVIDTVHPAEYFEEKIPDTLLSSPSIVPSCLDLSTSCLQALRPSVVSGLFSSGVGQEVIAQSLLSHDATEPTVARAYWLTVLANKHAFEKSPKLLALLESRLDVLVTSSDDVLVTANAVYGLLAGALRRYTGSSLSTSLDLFRKLTSNPTLGHTFAQWYDYLFSPKPRLAKAFHGLTKPTWTQRAYIELLVPLLQAALPCPTNNSTEKLAAANATIAVLAAVRHLSFTVYQDDAPVLVRTVLAALSTLPSSLVAAPALAILEAIMASSPTLLESHARSAIDVCLRISVLDTNTASIASSADNSWMPSGFDEISNPGPVLAAARKSALALLGQMPERFEHRHLVELAPRVKRSLAVASGDTVRAVRGIATKARMAWNTVDA</sequence>
<dbReference type="InterPro" id="IPR016024">
    <property type="entry name" value="ARM-type_fold"/>
</dbReference>
<dbReference type="Proteomes" id="UP001583280">
    <property type="component" value="Unassembled WGS sequence"/>
</dbReference>
<dbReference type="Pfam" id="PF14500">
    <property type="entry name" value="MMS19_N"/>
    <property type="match status" value="1"/>
</dbReference>
<proteinExistence type="inferred from homology"/>
<evidence type="ECO:0000259" key="2">
    <source>
        <dbReference type="Pfam" id="PF14500"/>
    </source>
</evidence>
<evidence type="ECO:0000313" key="4">
    <source>
        <dbReference type="Proteomes" id="UP001583280"/>
    </source>
</evidence>
<comment type="subcellular location">
    <subcellularLocation>
        <location evidence="1">Nucleus</location>
    </subcellularLocation>
</comment>
<reference evidence="3 4" key="1">
    <citation type="journal article" date="2024" name="IMA Fungus">
        <title>IMA Genome - F19 : A genome assembly and annotation guide to empower mycologists, including annotated draft genome sequences of Ceratocystis pirilliformis, Diaporthe australafricana, Fusarium ophioides, Paecilomyces lecythidis, and Sporothrix stenoceras.</title>
        <authorList>
            <person name="Aylward J."/>
            <person name="Wilson A.M."/>
            <person name="Visagie C.M."/>
            <person name="Spraker J."/>
            <person name="Barnes I."/>
            <person name="Buitendag C."/>
            <person name="Ceriani C."/>
            <person name="Del Mar Angel L."/>
            <person name="du Plessis D."/>
            <person name="Fuchs T."/>
            <person name="Gasser K."/>
            <person name="Kramer D."/>
            <person name="Li W."/>
            <person name="Munsamy K."/>
            <person name="Piso A."/>
            <person name="Price J.L."/>
            <person name="Sonnekus B."/>
            <person name="Thomas C."/>
            <person name="van der Nest A."/>
            <person name="van Dijk A."/>
            <person name="van Heerden A."/>
            <person name="van Vuuren N."/>
            <person name="Yilmaz N."/>
            <person name="Duong T.A."/>
            <person name="van der Merwe N.A."/>
            <person name="Wingfield M.J."/>
            <person name="Wingfield B.D."/>
        </authorList>
    </citation>
    <scope>NUCLEOTIDE SEQUENCE [LARGE SCALE GENOMIC DNA]</scope>
    <source>
        <strain evidence="3 4">CMW 12675</strain>
    </source>
</reference>
<keyword evidence="1" id="KW-0234">DNA repair</keyword>
<name>A0ABR3ZNM4_9PEZI</name>
<comment type="caution">
    <text evidence="3">The sequence shown here is derived from an EMBL/GenBank/DDBJ whole genome shotgun (WGS) entry which is preliminary data.</text>
</comment>
<comment type="similarity">
    <text evidence="1">Belongs to the MET18/MMS19 family.</text>
</comment>
<accession>A0ABR3ZNM4</accession>
<dbReference type="PANTHER" id="PTHR12891:SF0">
    <property type="entry name" value="MMS19 NUCLEOTIDE EXCISION REPAIR PROTEIN HOMOLOG"/>
    <property type="match status" value="1"/>
</dbReference>
<evidence type="ECO:0000313" key="3">
    <source>
        <dbReference type="EMBL" id="KAL1902049.1"/>
    </source>
</evidence>
<dbReference type="EMBL" id="JAWDJO010000002">
    <property type="protein sequence ID" value="KAL1902049.1"/>
    <property type="molecule type" value="Genomic_DNA"/>
</dbReference>
<dbReference type="InterPro" id="IPR039920">
    <property type="entry name" value="MMS19"/>
</dbReference>
<dbReference type="SUPFAM" id="SSF48371">
    <property type="entry name" value="ARM repeat"/>
    <property type="match status" value="1"/>
</dbReference>
<feature type="domain" description="MMS19 N-terminal" evidence="2">
    <location>
        <begin position="62"/>
        <end position="332"/>
    </location>
</feature>
<evidence type="ECO:0000256" key="1">
    <source>
        <dbReference type="RuleBase" id="RU367072"/>
    </source>
</evidence>
<keyword evidence="4" id="KW-1185">Reference proteome</keyword>
<dbReference type="InterPro" id="IPR029240">
    <property type="entry name" value="MMS19_N"/>
</dbReference>
<gene>
    <name evidence="3" type="ORF">Cpir12675_000155</name>
</gene>
<keyword evidence="1" id="KW-0227">DNA damage</keyword>
<dbReference type="PANTHER" id="PTHR12891">
    <property type="entry name" value="DNA REPAIR/TRANSCRIPTION PROTEIN MET18/MMS19"/>
    <property type="match status" value="1"/>
</dbReference>
<keyword evidence="1" id="KW-0539">Nucleus</keyword>
<comment type="function">
    <text evidence="1">Key component of the cytosolic iron-sulfur protein assembly (CIA) complex, a multiprotein complex that mediates the incorporation of iron-sulfur cluster into apoproteins specifically involved in DNA metabolism and genomic integrity. In the CIA complex, MMS19 acts as an adapter between early-acting CIA components and a subset of cellular target iron-sulfur proteins.</text>
</comment>
<organism evidence="3 4">
    <name type="scientific">Ceratocystis pirilliformis</name>
    <dbReference type="NCBI Taxonomy" id="259994"/>
    <lineage>
        <taxon>Eukaryota</taxon>
        <taxon>Fungi</taxon>
        <taxon>Dikarya</taxon>
        <taxon>Ascomycota</taxon>
        <taxon>Pezizomycotina</taxon>
        <taxon>Sordariomycetes</taxon>
        <taxon>Hypocreomycetidae</taxon>
        <taxon>Microascales</taxon>
        <taxon>Ceratocystidaceae</taxon>
        <taxon>Ceratocystis</taxon>
    </lineage>
</organism>